<comment type="caution">
    <text evidence="1">The sequence shown here is derived from an EMBL/GenBank/DDBJ whole genome shotgun (WGS) entry which is preliminary data.</text>
</comment>
<reference evidence="1" key="1">
    <citation type="submission" date="2023-04" db="EMBL/GenBank/DDBJ databases">
        <title>Draft Genome sequencing of Naganishia species isolated from polar environments using Oxford Nanopore Technology.</title>
        <authorList>
            <person name="Leo P."/>
            <person name="Venkateswaran K."/>
        </authorList>
    </citation>
    <scope>NUCLEOTIDE SEQUENCE</scope>
    <source>
        <strain evidence="1">MNA-CCFEE 5261</strain>
    </source>
</reference>
<dbReference type="EMBL" id="JASBWR010000101">
    <property type="protein sequence ID" value="KAJ9095441.1"/>
    <property type="molecule type" value="Genomic_DNA"/>
</dbReference>
<organism evidence="1 2">
    <name type="scientific">Naganishia cerealis</name>
    <dbReference type="NCBI Taxonomy" id="610337"/>
    <lineage>
        <taxon>Eukaryota</taxon>
        <taxon>Fungi</taxon>
        <taxon>Dikarya</taxon>
        <taxon>Basidiomycota</taxon>
        <taxon>Agaricomycotina</taxon>
        <taxon>Tremellomycetes</taxon>
        <taxon>Filobasidiales</taxon>
        <taxon>Filobasidiaceae</taxon>
        <taxon>Naganishia</taxon>
    </lineage>
</organism>
<accession>A0ACC2V9W7</accession>
<gene>
    <name evidence="1" type="ORF">QFC19_007551</name>
</gene>
<evidence type="ECO:0000313" key="2">
    <source>
        <dbReference type="Proteomes" id="UP001241377"/>
    </source>
</evidence>
<protein>
    <submittedName>
        <fullName evidence="1">Uncharacterized protein</fullName>
    </submittedName>
</protein>
<evidence type="ECO:0000313" key="1">
    <source>
        <dbReference type="EMBL" id="KAJ9095441.1"/>
    </source>
</evidence>
<sequence>MSNKRVLKELTQLRKSPPSASNHQIISLSPVGEDIYIWEAAIAKQTTEDSPYYYHGQWKLDIRLPIQYPQVPPKVWFSKETPILHPNVDFGTGEICLDILKSESWSPAWTIEYVVVAILMLIDDPEPDSPLNLDLANLFRYDKDAFESMVQYTIWKYNTFYQENQPQPLREQSGIKVVEGVIAEDVETNRVAEATNTAMQAMQSEAEDLAEDVKDITKENHQNELLASRINNSANNRDPERSNIKAHNQAVHMIDVKIKDLQDQKRELDMPQSTMTPASPNFDVIQEVGKQVTQQFLAKMDEINLHSPHSSEEIPTHELEDISRVKRQVTDNVSKQVNELCLRSTSPELEDIQTSHEKESEDVARIKQQFLKQVDDQMKARQGYDHLSPQLTQGDSDRELRSALELSTTTNTSKQLSFSKIKRTMSLKKSKKKLFKNKQ</sequence>
<proteinExistence type="predicted"/>
<name>A0ACC2V9W7_9TREE</name>
<dbReference type="Proteomes" id="UP001241377">
    <property type="component" value="Unassembled WGS sequence"/>
</dbReference>
<keyword evidence="2" id="KW-1185">Reference proteome</keyword>